<reference evidence="1" key="1">
    <citation type="journal article" date="2020" name="mSystems">
        <title>Genome- and Community-Level Interaction Insights into Carbon Utilization and Element Cycling Functions of Hydrothermarchaeota in Hydrothermal Sediment.</title>
        <authorList>
            <person name="Zhou Z."/>
            <person name="Liu Y."/>
            <person name="Xu W."/>
            <person name="Pan J."/>
            <person name="Luo Z.H."/>
            <person name="Li M."/>
        </authorList>
    </citation>
    <scope>NUCLEOTIDE SEQUENCE [LARGE SCALE GENOMIC DNA]</scope>
    <source>
        <strain evidence="1">SpSt-402</strain>
    </source>
</reference>
<gene>
    <name evidence="1" type="ORF">ENR47_14840</name>
</gene>
<proteinExistence type="predicted"/>
<accession>A0A832H7B6</accession>
<organism evidence="1">
    <name type="scientific">Oscillatoriales cyanobacterium SpSt-402</name>
    <dbReference type="NCBI Taxonomy" id="2282168"/>
    <lineage>
        <taxon>Bacteria</taxon>
        <taxon>Bacillati</taxon>
        <taxon>Cyanobacteriota</taxon>
        <taxon>Cyanophyceae</taxon>
        <taxon>Oscillatoriophycideae</taxon>
        <taxon>Oscillatoriales</taxon>
    </lineage>
</organism>
<protein>
    <submittedName>
        <fullName evidence="1">Uncharacterized protein</fullName>
    </submittedName>
</protein>
<dbReference type="AlphaFoldDB" id="A0A832H7B6"/>
<evidence type="ECO:0000313" key="1">
    <source>
        <dbReference type="EMBL" id="HGW95536.1"/>
    </source>
</evidence>
<sequence length="70" mass="8093">MFSDDSSKISRVEIATNVLNQALDKLYEHDYSAAQVMVAVAKQVLDELQEDFDRHFQIEVRLKQLLKPTL</sequence>
<name>A0A832H7B6_9CYAN</name>
<comment type="caution">
    <text evidence="1">The sequence shown here is derived from an EMBL/GenBank/DDBJ whole genome shotgun (WGS) entry which is preliminary data.</text>
</comment>
<dbReference type="EMBL" id="DSRD01000916">
    <property type="protein sequence ID" value="HGW95536.1"/>
    <property type="molecule type" value="Genomic_DNA"/>
</dbReference>